<feature type="domain" description="Alanine racemase N-terminal" evidence="5">
    <location>
        <begin position="4"/>
        <end position="220"/>
    </location>
</feature>
<name>A0AAE9XHK8_9ENTE</name>
<dbReference type="Proteomes" id="UP001179600">
    <property type="component" value="Chromosome"/>
</dbReference>
<comment type="function">
    <text evidence="2">Pyridoxal 5'-phosphate (PLP)-binding protein, which is involved in PLP homeostasis.</text>
</comment>
<dbReference type="EMBL" id="CP116507">
    <property type="protein sequence ID" value="WCG23562.1"/>
    <property type="molecule type" value="Genomic_DNA"/>
</dbReference>
<dbReference type="NCBIfam" id="TIGR00044">
    <property type="entry name" value="YggS family pyridoxal phosphate-dependent enzyme"/>
    <property type="match status" value="1"/>
</dbReference>
<dbReference type="PROSITE" id="PS01211">
    <property type="entry name" value="UPF0001"/>
    <property type="match status" value="1"/>
</dbReference>
<sequence length="221" mass="25461">MKKLANNLNKIQQELSTYHLTSPTAKLIAVTKYVESDVMRELYHLGQYDIAENRTDLLLKKKIELADCSKFVWHFIGPLQTRKVKDVINNIDYFHALDRLKTAQEIQKRAEHEIKCFIQVNVSGETTKQGISPDALVSFIDELEKYDKIRVVGLMTMAPNTSDKQLIRNCFKQLKDLRQDVQRLNKGYAPCTELSMGMSQDYQIALEEGATFIRIGTDLFQ</sequence>
<dbReference type="CDD" id="cd00635">
    <property type="entry name" value="PLPDE_III_YBL036c_like"/>
    <property type="match status" value="1"/>
</dbReference>
<dbReference type="SUPFAM" id="SSF51419">
    <property type="entry name" value="PLP-binding barrel"/>
    <property type="match status" value="1"/>
</dbReference>
<dbReference type="HAMAP" id="MF_02087">
    <property type="entry name" value="PLP_homeostasis"/>
    <property type="match status" value="1"/>
</dbReference>
<dbReference type="GO" id="GO:0030170">
    <property type="term" value="F:pyridoxal phosphate binding"/>
    <property type="evidence" value="ECO:0007669"/>
    <property type="project" value="UniProtKB-UniRule"/>
</dbReference>
<dbReference type="InterPro" id="IPR001608">
    <property type="entry name" value="Ala_racemase_N"/>
</dbReference>
<evidence type="ECO:0000256" key="2">
    <source>
        <dbReference type="HAMAP-Rule" id="MF_02087"/>
    </source>
</evidence>
<evidence type="ECO:0000313" key="6">
    <source>
        <dbReference type="EMBL" id="WCG23562.1"/>
    </source>
</evidence>
<evidence type="ECO:0000256" key="1">
    <source>
        <dbReference type="ARBA" id="ARBA00022898"/>
    </source>
</evidence>
<accession>A0AAE9XHK8</accession>
<comment type="similarity">
    <text evidence="2 4">Belongs to the pyridoxal phosphate-binding protein YggS/PROSC family.</text>
</comment>
<dbReference type="InterPro" id="IPR011078">
    <property type="entry name" value="PyrdxlP_homeostasis"/>
</dbReference>
<evidence type="ECO:0000313" key="7">
    <source>
        <dbReference type="Proteomes" id="UP001179600"/>
    </source>
</evidence>
<keyword evidence="1 2" id="KW-0663">Pyridoxal phosphate</keyword>
<dbReference type="GeneID" id="72384892"/>
<dbReference type="Gene3D" id="3.20.20.10">
    <property type="entry name" value="Alanine racemase"/>
    <property type="match status" value="1"/>
</dbReference>
<evidence type="ECO:0000259" key="5">
    <source>
        <dbReference type="Pfam" id="PF01168"/>
    </source>
</evidence>
<dbReference type="PANTHER" id="PTHR10146">
    <property type="entry name" value="PROLINE SYNTHETASE CO-TRANSCRIBED BACTERIAL HOMOLOG PROTEIN"/>
    <property type="match status" value="1"/>
</dbReference>
<organism evidence="6 7">
    <name type="scientific">Vagococcus lutrae</name>
    <dbReference type="NCBI Taxonomy" id="81947"/>
    <lineage>
        <taxon>Bacteria</taxon>
        <taxon>Bacillati</taxon>
        <taxon>Bacillota</taxon>
        <taxon>Bacilli</taxon>
        <taxon>Lactobacillales</taxon>
        <taxon>Enterococcaceae</taxon>
        <taxon>Vagococcus</taxon>
    </lineage>
</organism>
<dbReference type="InterPro" id="IPR029066">
    <property type="entry name" value="PLP-binding_barrel"/>
</dbReference>
<proteinExistence type="inferred from homology"/>
<dbReference type="PANTHER" id="PTHR10146:SF14">
    <property type="entry name" value="PYRIDOXAL PHOSPHATE HOMEOSTASIS PROTEIN"/>
    <property type="match status" value="1"/>
</dbReference>
<dbReference type="AlphaFoldDB" id="A0AAE9XHK8"/>
<evidence type="ECO:0000256" key="3">
    <source>
        <dbReference type="PIRSR" id="PIRSR004848-1"/>
    </source>
</evidence>
<feature type="modified residue" description="N6-(pyridoxal phosphate)lysine" evidence="2 3">
    <location>
        <position position="32"/>
    </location>
</feature>
<dbReference type="RefSeq" id="WP_248849365.1">
    <property type="nucleotide sequence ID" value="NZ_CP097017.1"/>
</dbReference>
<protein>
    <recommendedName>
        <fullName evidence="2">Pyridoxal phosphate homeostasis protein</fullName>
        <shortName evidence="2">PLP homeostasis protein</shortName>
    </recommendedName>
</protein>
<dbReference type="PIRSF" id="PIRSF004848">
    <property type="entry name" value="YBL036c_PLPDEIII"/>
    <property type="match status" value="1"/>
</dbReference>
<dbReference type="Pfam" id="PF01168">
    <property type="entry name" value="Ala_racemase_N"/>
    <property type="match status" value="1"/>
</dbReference>
<gene>
    <name evidence="6" type="ORF">PML95_04885</name>
</gene>
<comment type="cofactor">
    <cofactor evidence="3">
        <name>pyridoxal 5'-phosphate</name>
        <dbReference type="ChEBI" id="CHEBI:597326"/>
    </cofactor>
</comment>
<reference evidence="6" key="1">
    <citation type="submission" date="2023-01" db="EMBL/GenBank/DDBJ databases">
        <title>Oxazolidinone resistance genes in florfenicol resistant enterococci from beef cattle and veal calves at slaughter.</title>
        <authorList>
            <person name="Biggel M."/>
        </authorList>
    </citation>
    <scope>NUCLEOTIDE SEQUENCE</scope>
    <source>
        <strain evidence="6">K204-1</strain>
    </source>
</reference>
<evidence type="ECO:0000256" key="4">
    <source>
        <dbReference type="RuleBase" id="RU004514"/>
    </source>
</evidence>